<dbReference type="Proteomes" id="UP000637239">
    <property type="component" value="Chromosome 2"/>
</dbReference>
<protein>
    <submittedName>
        <fullName evidence="1">Uncharacterized protein</fullName>
    </submittedName>
</protein>
<keyword evidence="2" id="KW-1185">Reference proteome</keyword>
<organism evidence="1 2">
    <name type="scientific">Aspergillus chevalieri</name>
    <name type="common">Eurotium chevalieri</name>
    <dbReference type="NCBI Taxonomy" id="182096"/>
    <lineage>
        <taxon>Eukaryota</taxon>
        <taxon>Fungi</taxon>
        <taxon>Dikarya</taxon>
        <taxon>Ascomycota</taxon>
        <taxon>Pezizomycotina</taxon>
        <taxon>Eurotiomycetes</taxon>
        <taxon>Eurotiomycetidae</taxon>
        <taxon>Eurotiales</taxon>
        <taxon>Aspergillaceae</taxon>
        <taxon>Aspergillus</taxon>
        <taxon>Aspergillus subgen. Aspergillus</taxon>
    </lineage>
</organism>
<reference evidence="1" key="2">
    <citation type="submission" date="2021-02" db="EMBL/GenBank/DDBJ databases">
        <title>Aspergillus chevalieri M1 genome sequence.</title>
        <authorList>
            <person name="Kadooka C."/>
            <person name="Mori K."/>
            <person name="Futagami T."/>
        </authorList>
    </citation>
    <scope>NUCLEOTIDE SEQUENCE</scope>
    <source>
        <strain evidence="1">M1</strain>
    </source>
</reference>
<gene>
    <name evidence="1" type="ORF">ACHE_20414S</name>
</gene>
<dbReference type="GeneID" id="66979315"/>
<name>A0A7R7VHS5_ASPCH</name>
<dbReference type="KEGG" id="ache:ACHE_20414S"/>
<proteinExistence type="predicted"/>
<accession>A0A7R7VHS5</accession>
<dbReference type="AlphaFoldDB" id="A0A7R7VHS5"/>
<evidence type="ECO:0000313" key="2">
    <source>
        <dbReference type="Proteomes" id="UP000637239"/>
    </source>
</evidence>
<dbReference type="RefSeq" id="XP_043133478.1">
    <property type="nucleotide sequence ID" value="XM_043284714.1"/>
</dbReference>
<sequence>MVKIRKIKSYVFKVSEWVTVEDIQGGAFMQAKRIRFVNHHLNDGVANHHIQTKQTSIRTFRVVERRNSGEINLRNHKYIVLNAAGASAGDAVLSLDFDIPRTESQQCKNIQRGFPYLNKEHEKAASPDDVFTLFCTSSIPRQRDGATYNVPPGNVLPTVDNWGNYFDPCAGRSYVYAREIRGN</sequence>
<evidence type="ECO:0000313" key="1">
    <source>
        <dbReference type="EMBL" id="BCR84956.1"/>
    </source>
</evidence>
<dbReference type="EMBL" id="AP024417">
    <property type="protein sequence ID" value="BCR84956.1"/>
    <property type="molecule type" value="Genomic_DNA"/>
</dbReference>
<reference evidence="1" key="1">
    <citation type="submission" date="2021-01" db="EMBL/GenBank/DDBJ databases">
        <authorList>
            <consortium name="Aspergillus chevalieri M1 genome sequencing consortium"/>
            <person name="Kazuki M."/>
            <person name="Futagami T."/>
        </authorList>
    </citation>
    <scope>NUCLEOTIDE SEQUENCE</scope>
    <source>
        <strain evidence="1">M1</strain>
    </source>
</reference>